<comment type="caution">
    <text evidence="2">The sequence shown here is derived from an EMBL/GenBank/DDBJ whole genome shotgun (WGS) entry which is preliminary data.</text>
</comment>
<feature type="chain" id="PRO_5042031217" evidence="1">
    <location>
        <begin position="21"/>
        <end position="267"/>
    </location>
</feature>
<dbReference type="GO" id="GO:0046922">
    <property type="term" value="F:peptide-O-fucosyltransferase activity"/>
    <property type="evidence" value="ECO:0007669"/>
    <property type="project" value="UniProtKB-EC"/>
</dbReference>
<keyword evidence="3" id="KW-1185">Reference proteome</keyword>
<dbReference type="EC" id="2.4.1.221" evidence="2"/>
<feature type="signal peptide" evidence="1">
    <location>
        <begin position="1"/>
        <end position="20"/>
    </location>
</feature>
<keyword evidence="2" id="KW-0808">Transferase</keyword>
<dbReference type="EMBL" id="JATAAI010000003">
    <property type="protein sequence ID" value="KAK1746822.1"/>
    <property type="molecule type" value="Genomic_DNA"/>
</dbReference>
<evidence type="ECO:0000313" key="2">
    <source>
        <dbReference type="EMBL" id="KAK1746822.1"/>
    </source>
</evidence>
<keyword evidence="1" id="KW-0732">Signal</keyword>
<name>A0AAD8YIR2_9STRA</name>
<gene>
    <name evidence="2" type="ORF">QTG54_002166</name>
</gene>
<dbReference type="AlphaFoldDB" id="A0AAD8YIR2"/>
<protein>
    <submittedName>
        <fullName evidence="2">GDP-fucose protein O-fucosyltransferase family protein</fullName>
        <ecNumber evidence="2">2.4.1.221</ecNumber>
    </submittedName>
</protein>
<dbReference type="PANTHER" id="PTHR31469">
    <property type="entry name" value="OS07G0633600 PROTEIN"/>
    <property type="match status" value="1"/>
</dbReference>
<keyword evidence="2" id="KW-0328">Glycosyltransferase</keyword>
<reference evidence="2" key="1">
    <citation type="submission" date="2023-06" db="EMBL/GenBank/DDBJ databases">
        <title>Survivors Of The Sea: Transcriptome response of Skeletonema marinoi to long-term dormancy.</title>
        <authorList>
            <person name="Pinder M.I.M."/>
            <person name="Kourtchenko O."/>
            <person name="Robertson E.K."/>
            <person name="Larsson T."/>
            <person name="Maumus F."/>
            <person name="Osuna-Cruz C.M."/>
            <person name="Vancaester E."/>
            <person name="Stenow R."/>
            <person name="Vandepoele K."/>
            <person name="Ploug H."/>
            <person name="Bruchert V."/>
            <person name="Godhe A."/>
            <person name="Topel M."/>
        </authorList>
    </citation>
    <scope>NUCLEOTIDE SEQUENCE</scope>
    <source>
        <strain evidence="2">R05AC</strain>
    </source>
</reference>
<dbReference type="Proteomes" id="UP001224775">
    <property type="component" value="Unassembled WGS sequence"/>
</dbReference>
<dbReference type="PANTHER" id="PTHR31469:SF8">
    <property type="entry name" value="OS07G0641000 PROTEIN"/>
    <property type="match status" value="1"/>
</dbReference>
<sequence>MRISFEIVVLLAALSGRTLVLPPEQVMYLLQPKPGDKRQGRRQYTDYYNLTDNIDLLRHVPIISAEEFLHLEGGEDGLVPLTGYNDTWTKHLYTVSTSCEERKKSDVFCEDLYDHYASHGLVGPITSEVKYANCLVFDENVFLNGNNQIDKLAPDVQKRIKAFCGDKRYPVYYNMTMHDTPVWHFETRDLDHRLLVHFYSILFFTDGKVEISTSDLQGTSFDITMKSFVQQERLYLHCNMKIASSLEQTIPWLILIQSWLAAIHRYM</sequence>
<evidence type="ECO:0000313" key="3">
    <source>
        <dbReference type="Proteomes" id="UP001224775"/>
    </source>
</evidence>
<organism evidence="2 3">
    <name type="scientific">Skeletonema marinoi</name>
    <dbReference type="NCBI Taxonomy" id="267567"/>
    <lineage>
        <taxon>Eukaryota</taxon>
        <taxon>Sar</taxon>
        <taxon>Stramenopiles</taxon>
        <taxon>Ochrophyta</taxon>
        <taxon>Bacillariophyta</taxon>
        <taxon>Coscinodiscophyceae</taxon>
        <taxon>Thalassiosirophycidae</taxon>
        <taxon>Thalassiosirales</taxon>
        <taxon>Skeletonemataceae</taxon>
        <taxon>Skeletonema</taxon>
        <taxon>Skeletonema marinoi-dohrnii complex</taxon>
    </lineage>
</organism>
<evidence type="ECO:0000256" key="1">
    <source>
        <dbReference type="SAM" id="SignalP"/>
    </source>
</evidence>
<proteinExistence type="predicted"/>
<accession>A0AAD8YIR2</accession>